<evidence type="ECO:0000256" key="1">
    <source>
        <dbReference type="SAM" id="Phobius"/>
    </source>
</evidence>
<feature type="transmembrane region" description="Helical" evidence="1">
    <location>
        <begin position="62"/>
        <end position="87"/>
    </location>
</feature>
<evidence type="ECO:0008006" key="4">
    <source>
        <dbReference type="Google" id="ProtNLM"/>
    </source>
</evidence>
<protein>
    <recommendedName>
        <fullName evidence="4">DUF1453 domain-containing protein</fullName>
    </recommendedName>
</protein>
<name>A0ABY1RHM8_9MICO</name>
<dbReference type="EMBL" id="FXWJ01000003">
    <property type="protein sequence ID" value="SMQ71277.1"/>
    <property type="molecule type" value="Genomic_DNA"/>
</dbReference>
<organism evidence="2 3">
    <name type="scientific">Plantibacter elymi</name>
    <name type="common">nom. nud.</name>
    <dbReference type="NCBI Taxonomy" id="199708"/>
    <lineage>
        <taxon>Bacteria</taxon>
        <taxon>Bacillati</taxon>
        <taxon>Actinomycetota</taxon>
        <taxon>Actinomycetes</taxon>
        <taxon>Micrococcales</taxon>
        <taxon>Microbacteriaceae</taxon>
        <taxon>Plantibacter</taxon>
    </lineage>
</organism>
<accession>A0ABY1RHM8</accession>
<comment type="caution">
    <text evidence="2">The sequence shown here is derived from an EMBL/GenBank/DDBJ whole genome shotgun (WGS) entry which is preliminary data.</text>
</comment>
<proteinExistence type="predicted"/>
<feature type="transmembrane region" description="Helical" evidence="1">
    <location>
        <begin position="39"/>
        <end position="56"/>
    </location>
</feature>
<evidence type="ECO:0000313" key="2">
    <source>
        <dbReference type="EMBL" id="SMQ71277.1"/>
    </source>
</evidence>
<dbReference type="RefSeq" id="WP_086474279.1">
    <property type="nucleotide sequence ID" value="NZ_FXWJ01000003.1"/>
</dbReference>
<evidence type="ECO:0000313" key="3">
    <source>
        <dbReference type="Proteomes" id="UP000194464"/>
    </source>
</evidence>
<feature type="transmembrane region" description="Helical" evidence="1">
    <location>
        <begin position="107"/>
        <end position="128"/>
    </location>
</feature>
<sequence length="173" mass="18847">MQWNWGTANKSLDDVIIAAGIIILIVRQFIWRSTQLHRMLLLPVVIIAAGLVYLVIELWGGFGWAAADWIIIGELVLVTVTGTVMGLVTRFRTTDAQLQYKLSPAGIWLWALFIVIRVGSFYLASVLGANLAEATGLILLSFGANRLAAILVVRKRAEGFLARASGEVGDEAP</sequence>
<gene>
    <name evidence="2" type="ORF">SAMN06295909_2521</name>
</gene>
<feature type="transmembrane region" description="Helical" evidence="1">
    <location>
        <begin position="134"/>
        <end position="153"/>
    </location>
</feature>
<keyword evidence="3" id="KW-1185">Reference proteome</keyword>
<keyword evidence="1" id="KW-0472">Membrane</keyword>
<keyword evidence="1" id="KW-1133">Transmembrane helix</keyword>
<dbReference type="Proteomes" id="UP000194464">
    <property type="component" value="Unassembled WGS sequence"/>
</dbReference>
<keyword evidence="1" id="KW-0812">Transmembrane</keyword>
<feature type="transmembrane region" description="Helical" evidence="1">
    <location>
        <begin position="12"/>
        <end position="30"/>
    </location>
</feature>
<reference evidence="2 3" key="1">
    <citation type="submission" date="2017-04" db="EMBL/GenBank/DDBJ databases">
        <authorList>
            <person name="Varghese N."/>
            <person name="Submissions S."/>
        </authorList>
    </citation>
    <scope>NUCLEOTIDE SEQUENCE [LARGE SCALE GENOMIC DNA]</scope>
    <source>
        <strain evidence="2 3">VKM Ac-1784</strain>
    </source>
</reference>